<dbReference type="PROSITE" id="PS50885">
    <property type="entry name" value="HAMP"/>
    <property type="match status" value="1"/>
</dbReference>
<evidence type="ECO:0000256" key="9">
    <source>
        <dbReference type="SAM" id="Phobius"/>
    </source>
</evidence>
<keyword evidence="9" id="KW-1133">Transmembrane helix</keyword>
<feature type="domain" description="HAMP" evidence="11">
    <location>
        <begin position="234"/>
        <end position="286"/>
    </location>
</feature>
<evidence type="ECO:0000256" key="6">
    <source>
        <dbReference type="ARBA" id="ARBA00022741"/>
    </source>
</evidence>
<evidence type="ECO:0000256" key="8">
    <source>
        <dbReference type="ARBA" id="ARBA00022840"/>
    </source>
</evidence>
<dbReference type="SMART" id="SM00387">
    <property type="entry name" value="HATPase_c"/>
    <property type="match status" value="1"/>
</dbReference>
<evidence type="ECO:0000256" key="5">
    <source>
        <dbReference type="ARBA" id="ARBA00022679"/>
    </source>
</evidence>
<keyword evidence="9" id="KW-0812">Transmembrane</keyword>
<evidence type="ECO:0000313" key="13">
    <source>
        <dbReference type="Proteomes" id="UP000697710"/>
    </source>
</evidence>
<dbReference type="EC" id="2.7.13.3" evidence="3"/>
<evidence type="ECO:0000259" key="10">
    <source>
        <dbReference type="PROSITE" id="PS50109"/>
    </source>
</evidence>
<dbReference type="PROSITE" id="PS50109">
    <property type="entry name" value="HIS_KIN"/>
    <property type="match status" value="1"/>
</dbReference>
<organism evidence="12 13">
    <name type="scientific">Eiseniibacteriota bacterium</name>
    <dbReference type="NCBI Taxonomy" id="2212470"/>
    <lineage>
        <taxon>Bacteria</taxon>
        <taxon>Candidatus Eiseniibacteriota</taxon>
    </lineage>
</organism>
<evidence type="ECO:0000256" key="4">
    <source>
        <dbReference type="ARBA" id="ARBA00022553"/>
    </source>
</evidence>
<dbReference type="GO" id="GO:0005524">
    <property type="term" value="F:ATP binding"/>
    <property type="evidence" value="ECO:0007669"/>
    <property type="project" value="UniProtKB-KW"/>
</dbReference>
<dbReference type="PRINTS" id="PR00344">
    <property type="entry name" value="BCTRLSENSOR"/>
</dbReference>
<dbReference type="InterPro" id="IPR036890">
    <property type="entry name" value="HATPase_C_sf"/>
</dbReference>
<keyword evidence="6" id="KW-0547">Nucleotide-binding</keyword>
<proteinExistence type="predicted"/>
<dbReference type="InterPro" id="IPR004358">
    <property type="entry name" value="Sig_transdc_His_kin-like_C"/>
</dbReference>
<feature type="non-terminal residue" evidence="12">
    <location>
        <position position="1"/>
    </location>
</feature>
<dbReference type="CDD" id="cd00075">
    <property type="entry name" value="HATPase"/>
    <property type="match status" value="1"/>
</dbReference>
<keyword evidence="5" id="KW-0808">Transferase</keyword>
<keyword evidence="7 12" id="KW-0418">Kinase</keyword>
<comment type="catalytic activity">
    <reaction evidence="1">
        <text>ATP + protein L-histidine = ADP + protein N-phospho-L-histidine.</text>
        <dbReference type="EC" id="2.7.13.3"/>
    </reaction>
</comment>
<evidence type="ECO:0000256" key="7">
    <source>
        <dbReference type="ARBA" id="ARBA00022777"/>
    </source>
</evidence>
<feature type="domain" description="Histidine kinase" evidence="10">
    <location>
        <begin position="303"/>
        <end position="525"/>
    </location>
</feature>
<dbReference type="AlphaFoldDB" id="A0A956RSA6"/>
<dbReference type="GO" id="GO:0000155">
    <property type="term" value="F:phosphorelay sensor kinase activity"/>
    <property type="evidence" value="ECO:0007669"/>
    <property type="project" value="TreeGrafter"/>
</dbReference>
<dbReference type="GO" id="GO:0005886">
    <property type="term" value="C:plasma membrane"/>
    <property type="evidence" value="ECO:0007669"/>
    <property type="project" value="TreeGrafter"/>
</dbReference>
<dbReference type="Gene3D" id="1.10.287.130">
    <property type="match status" value="1"/>
</dbReference>
<comment type="subcellular location">
    <subcellularLocation>
        <location evidence="2">Membrane</location>
    </subcellularLocation>
</comment>
<dbReference type="InterPro" id="IPR050980">
    <property type="entry name" value="2C_sensor_his_kinase"/>
</dbReference>
<reference evidence="12" key="1">
    <citation type="submission" date="2020-04" db="EMBL/GenBank/DDBJ databases">
        <authorList>
            <person name="Zhang T."/>
        </authorList>
    </citation>
    <scope>NUCLEOTIDE SEQUENCE</scope>
    <source>
        <strain evidence="12">HKST-UBA01</strain>
    </source>
</reference>
<dbReference type="PANTHER" id="PTHR44936">
    <property type="entry name" value="SENSOR PROTEIN CREC"/>
    <property type="match status" value="1"/>
</dbReference>
<dbReference type="SMART" id="SM00304">
    <property type="entry name" value="HAMP"/>
    <property type="match status" value="1"/>
</dbReference>
<dbReference type="Proteomes" id="UP000697710">
    <property type="component" value="Unassembled WGS sequence"/>
</dbReference>
<keyword evidence="8" id="KW-0067">ATP-binding</keyword>
<evidence type="ECO:0000256" key="2">
    <source>
        <dbReference type="ARBA" id="ARBA00004370"/>
    </source>
</evidence>
<dbReference type="InterPro" id="IPR003660">
    <property type="entry name" value="HAMP_dom"/>
</dbReference>
<protein>
    <recommendedName>
        <fullName evidence="3">histidine kinase</fullName>
        <ecNumber evidence="3">2.7.13.3</ecNumber>
    </recommendedName>
</protein>
<comment type="caution">
    <text evidence="12">The sequence shown here is derived from an EMBL/GenBank/DDBJ whole genome shotgun (WGS) entry which is preliminary data.</text>
</comment>
<gene>
    <name evidence="12" type="ORF">KC729_17690</name>
</gene>
<accession>A0A956RSA6</accession>
<dbReference type="SUPFAM" id="SSF158472">
    <property type="entry name" value="HAMP domain-like"/>
    <property type="match status" value="1"/>
</dbReference>
<dbReference type="EMBL" id="JAGQHR010000731">
    <property type="protein sequence ID" value="MCA9729524.1"/>
    <property type="molecule type" value="Genomic_DNA"/>
</dbReference>
<reference evidence="12" key="2">
    <citation type="journal article" date="2021" name="Microbiome">
        <title>Successional dynamics and alternative stable states in a saline activated sludge microbial community over 9 years.</title>
        <authorList>
            <person name="Wang Y."/>
            <person name="Ye J."/>
            <person name="Ju F."/>
            <person name="Liu L."/>
            <person name="Boyd J.A."/>
            <person name="Deng Y."/>
            <person name="Parks D.H."/>
            <person name="Jiang X."/>
            <person name="Yin X."/>
            <person name="Woodcroft B.J."/>
            <person name="Tyson G.W."/>
            <person name="Hugenholtz P."/>
            <person name="Polz M.F."/>
            <person name="Zhang T."/>
        </authorList>
    </citation>
    <scope>NUCLEOTIDE SEQUENCE</scope>
    <source>
        <strain evidence="12">HKST-UBA01</strain>
    </source>
</reference>
<feature type="transmembrane region" description="Helical" evidence="9">
    <location>
        <begin position="213"/>
        <end position="236"/>
    </location>
</feature>
<evidence type="ECO:0000259" key="11">
    <source>
        <dbReference type="PROSITE" id="PS50885"/>
    </source>
</evidence>
<dbReference type="SUPFAM" id="SSF55874">
    <property type="entry name" value="ATPase domain of HSP90 chaperone/DNA topoisomerase II/histidine kinase"/>
    <property type="match status" value="1"/>
</dbReference>
<dbReference type="Gene3D" id="3.30.565.10">
    <property type="entry name" value="Histidine kinase-like ATPase, C-terminal domain"/>
    <property type="match status" value="1"/>
</dbReference>
<evidence type="ECO:0000256" key="3">
    <source>
        <dbReference type="ARBA" id="ARBA00012438"/>
    </source>
</evidence>
<dbReference type="Pfam" id="PF02518">
    <property type="entry name" value="HATPase_c"/>
    <property type="match status" value="1"/>
</dbReference>
<sequence>VISESGASLGQRLSAIRESALDDNALRLALLDSPGSPEVVDYAPRVMALSGLCMLQLQDRSGRILSAGHFRQDYGRVDPIARALTGRDDAVLAQYRTPGGVRLALVRHVSFEMAGEQYHWVGGVDPESIPWLEDDQRIGHLEARLRLPGADAGESDAEGAGGSAVPSTDESIVAVIPLPFLAAGSTRVEQAGIEIRRIEESAATVALRHLDGWFVGYLILALAGAGLLAFAVSAWISRPLRDLAEKTTRVHLRHSRVRFVSERHDEVGDLTRFVGGMVDRLQEAAGQLQEAERRATLGDLARQVNHDVKNGVTPLRNVLRHLGQLVESDPESLPRVFAERRSTLESSLAYLEELASNYARLSPRQQARPVEVNGILQQVGEAQLLPNGVDVTLRLAKGELWVAADPLGFRRIIENLVRNAVDASARRGGTVVVRSERAVEGTGAIDTAAGASRGIVRISVSDSGPGISVEERSRIFEHFYTTKAQGTGLGLSIVKRLVADFGGRLEIESESGRGATFTVTLPETEARGTSDETLPPHGRNG</sequence>
<dbReference type="Gene3D" id="1.10.8.500">
    <property type="entry name" value="HAMP domain in histidine kinase"/>
    <property type="match status" value="1"/>
</dbReference>
<evidence type="ECO:0000256" key="1">
    <source>
        <dbReference type="ARBA" id="ARBA00000085"/>
    </source>
</evidence>
<dbReference type="PANTHER" id="PTHR44936:SF10">
    <property type="entry name" value="SENSOR PROTEIN RSTB"/>
    <property type="match status" value="1"/>
</dbReference>
<keyword evidence="9" id="KW-0472">Membrane</keyword>
<dbReference type="InterPro" id="IPR005467">
    <property type="entry name" value="His_kinase_dom"/>
</dbReference>
<keyword evidence="4" id="KW-0597">Phosphoprotein</keyword>
<name>A0A956RSA6_UNCEI</name>
<dbReference type="InterPro" id="IPR003594">
    <property type="entry name" value="HATPase_dom"/>
</dbReference>
<evidence type="ECO:0000313" key="12">
    <source>
        <dbReference type="EMBL" id="MCA9729524.1"/>
    </source>
</evidence>